<dbReference type="PANTHER" id="PTHR47481">
    <property type="match status" value="1"/>
</dbReference>
<dbReference type="EMBL" id="KZ501906">
    <property type="protein sequence ID" value="PKU86864.1"/>
    <property type="molecule type" value="Genomic_DNA"/>
</dbReference>
<evidence type="ECO:0000313" key="2">
    <source>
        <dbReference type="Proteomes" id="UP000233837"/>
    </source>
</evidence>
<name>A0A2I0XG46_9ASPA</name>
<dbReference type="Proteomes" id="UP000233837">
    <property type="component" value="Unassembled WGS sequence"/>
</dbReference>
<dbReference type="AlphaFoldDB" id="A0A2I0XG46"/>
<proteinExistence type="predicted"/>
<protein>
    <recommendedName>
        <fullName evidence="3">Retrovirus-related Pol polyprotein from transposon TNT 1-94</fullName>
    </recommendedName>
</protein>
<dbReference type="PANTHER" id="PTHR47481:SF14">
    <property type="entry name" value="RETROTRANSPOSON COPIA-LIKE N-TERMINAL DOMAIN-CONTAINING PROTEIN"/>
    <property type="match status" value="1"/>
</dbReference>
<accession>A0A2I0XG46</accession>
<reference evidence="1 2" key="1">
    <citation type="journal article" date="2016" name="Sci. Rep.">
        <title>The Dendrobium catenatum Lindl. genome sequence provides insights into polysaccharide synthase, floral development and adaptive evolution.</title>
        <authorList>
            <person name="Zhang G.Q."/>
            <person name="Xu Q."/>
            <person name="Bian C."/>
            <person name="Tsai W.C."/>
            <person name="Yeh C.M."/>
            <person name="Liu K.W."/>
            <person name="Yoshida K."/>
            <person name="Zhang L.S."/>
            <person name="Chang S.B."/>
            <person name="Chen F."/>
            <person name="Shi Y."/>
            <person name="Su Y.Y."/>
            <person name="Zhang Y.Q."/>
            <person name="Chen L.J."/>
            <person name="Yin Y."/>
            <person name="Lin M."/>
            <person name="Huang H."/>
            <person name="Deng H."/>
            <person name="Wang Z.W."/>
            <person name="Zhu S.L."/>
            <person name="Zhao X."/>
            <person name="Deng C."/>
            <person name="Niu S.C."/>
            <person name="Huang J."/>
            <person name="Wang M."/>
            <person name="Liu G.H."/>
            <person name="Yang H.J."/>
            <person name="Xiao X.J."/>
            <person name="Hsiao Y.Y."/>
            <person name="Wu W.L."/>
            <person name="Chen Y.Y."/>
            <person name="Mitsuda N."/>
            <person name="Ohme-Takagi M."/>
            <person name="Luo Y.B."/>
            <person name="Van de Peer Y."/>
            <person name="Liu Z.J."/>
        </authorList>
    </citation>
    <scope>NUCLEOTIDE SEQUENCE [LARGE SCALE GENOMIC DNA]</scope>
    <source>
        <tissue evidence="1">The whole plant</tissue>
    </source>
</reference>
<sequence length="137" mass="15400">MTQYLDEIKSLVDNIASAGSKVDTEDIILYILNVLPLSYQYFKTAIRTMLTLISLDNLYALLLSEEVNLACNMSRLSSVPDLNVDLVSNCGRGRRNRGCVFQSFNNSTHPTSNASIICQFFFKKGHVAPNCWHHLNP</sequence>
<organism evidence="1 2">
    <name type="scientific">Dendrobium catenatum</name>
    <dbReference type="NCBI Taxonomy" id="906689"/>
    <lineage>
        <taxon>Eukaryota</taxon>
        <taxon>Viridiplantae</taxon>
        <taxon>Streptophyta</taxon>
        <taxon>Embryophyta</taxon>
        <taxon>Tracheophyta</taxon>
        <taxon>Spermatophyta</taxon>
        <taxon>Magnoliopsida</taxon>
        <taxon>Liliopsida</taxon>
        <taxon>Asparagales</taxon>
        <taxon>Orchidaceae</taxon>
        <taxon>Epidendroideae</taxon>
        <taxon>Malaxideae</taxon>
        <taxon>Dendrobiinae</taxon>
        <taxon>Dendrobium</taxon>
    </lineage>
</organism>
<gene>
    <name evidence="1" type="ORF">MA16_Dca017292</name>
</gene>
<reference evidence="1 2" key="2">
    <citation type="journal article" date="2017" name="Nature">
        <title>The Apostasia genome and the evolution of orchids.</title>
        <authorList>
            <person name="Zhang G.Q."/>
            <person name="Liu K.W."/>
            <person name="Li Z."/>
            <person name="Lohaus R."/>
            <person name="Hsiao Y.Y."/>
            <person name="Niu S.C."/>
            <person name="Wang J.Y."/>
            <person name="Lin Y.C."/>
            <person name="Xu Q."/>
            <person name="Chen L.J."/>
            <person name="Yoshida K."/>
            <person name="Fujiwara S."/>
            <person name="Wang Z.W."/>
            <person name="Zhang Y.Q."/>
            <person name="Mitsuda N."/>
            <person name="Wang M."/>
            <person name="Liu G.H."/>
            <person name="Pecoraro L."/>
            <person name="Huang H.X."/>
            <person name="Xiao X.J."/>
            <person name="Lin M."/>
            <person name="Wu X.Y."/>
            <person name="Wu W.L."/>
            <person name="Chen Y.Y."/>
            <person name="Chang S.B."/>
            <person name="Sakamoto S."/>
            <person name="Ohme-Takagi M."/>
            <person name="Yagi M."/>
            <person name="Zeng S.J."/>
            <person name="Shen C.Y."/>
            <person name="Yeh C.M."/>
            <person name="Luo Y.B."/>
            <person name="Tsai W.C."/>
            <person name="Van de Peer Y."/>
            <person name="Liu Z.J."/>
        </authorList>
    </citation>
    <scope>NUCLEOTIDE SEQUENCE [LARGE SCALE GENOMIC DNA]</scope>
    <source>
        <tissue evidence="1">The whole plant</tissue>
    </source>
</reference>
<evidence type="ECO:0000313" key="1">
    <source>
        <dbReference type="EMBL" id="PKU86864.1"/>
    </source>
</evidence>
<dbReference type="Pfam" id="PF14223">
    <property type="entry name" value="Retrotran_gag_2"/>
    <property type="match status" value="1"/>
</dbReference>
<evidence type="ECO:0008006" key="3">
    <source>
        <dbReference type="Google" id="ProtNLM"/>
    </source>
</evidence>
<keyword evidence="2" id="KW-1185">Reference proteome</keyword>